<reference evidence="3" key="1">
    <citation type="journal article" date="2017" name="Front. Plant Sci.">
        <title>Climate Clever Clovers: New Paradigm to Reduce the Environmental Footprint of Ruminants by Breeding Low Methanogenic Forages Utilizing Haplotype Variation.</title>
        <authorList>
            <person name="Kaur P."/>
            <person name="Appels R."/>
            <person name="Bayer P.E."/>
            <person name="Keeble-Gagnere G."/>
            <person name="Wang J."/>
            <person name="Hirakawa H."/>
            <person name="Shirasawa K."/>
            <person name="Vercoe P."/>
            <person name="Stefanova K."/>
            <person name="Durmic Z."/>
            <person name="Nichols P."/>
            <person name="Revell C."/>
            <person name="Isobe S.N."/>
            <person name="Edwards D."/>
            <person name="Erskine W."/>
        </authorList>
    </citation>
    <scope>NUCLEOTIDE SEQUENCE [LARGE SCALE GENOMIC DNA]</scope>
    <source>
        <strain evidence="3">cv. Daliak</strain>
    </source>
</reference>
<sequence length="211" mass="23457">MTTIQTEPSLYQHFSSPSFSSYSSDNLAQIATTVIQNDHTLLHSSQQNDTVNDDFEFDFTFLSTEPVPAGDIFHNGQIKPTYPLFDKSLLNGVVSVSPVVSSNVETTPRRRRLPLKKLMEDDCEEFDGVAPDTYCVWTPPCKKSSSTGSTSKRWRFRDLLLRSHSDGKKQSLLFFNPGGKQSSTVNGGTGAGTAKDENRSKRKLGISWVIQ</sequence>
<protein>
    <submittedName>
        <fullName evidence="2">Uncharacterized protein</fullName>
    </submittedName>
</protein>
<dbReference type="PANTHER" id="PTHR33095">
    <property type="entry name" value="OS07G0619500 PROTEIN"/>
    <property type="match status" value="1"/>
</dbReference>
<dbReference type="EMBL" id="DF973594">
    <property type="protein sequence ID" value="GAU35539.1"/>
    <property type="molecule type" value="Genomic_DNA"/>
</dbReference>
<evidence type="ECO:0000313" key="2">
    <source>
        <dbReference type="EMBL" id="GAU35539.1"/>
    </source>
</evidence>
<gene>
    <name evidence="2" type="ORF">TSUD_155230</name>
</gene>
<dbReference type="Pfam" id="PF07816">
    <property type="entry name" value="DUF1645"/>
    <property type="match status" value="1"/>
</dbReference>
<keyword evidence="3" id="KW-1185">Reference proteome</keyword>
<evidence type="ECO:0000313" key="3">
    <source>
        <dbReference type="Proteomes" id="UP000242715"/>
    </source>
</evidence>
<dbReference type="AlphaFoldDB" id="A0A2Z6NVH6"/>
<dbReference type="InterPro" id="IPR012442">
    <property type="entry name" value="DUF1645_plant"/>
</dbReference>
<accession>A0A2Z6NVH6</accession>
<organism evidence="2 3">
    <name type="scientific">Trifolium subterraneum</name>
    <name type="common">Subterranean clover</name>
    <dbReference type="NCBI Taxonomy" id="3900"/>
    <lineage>
        <taxon>Eukaryota</taxon>
        <taxon>Viridiplantae</taxon>
        <taxon>Streptophyta</taxon>
        <taxon>Embryophyta</taxon>
        <taxon>Tracheophyta</taxon>
        <taxon>Spermatophyta</taxon>
        <taxon>Magnoliopsida</taxon>
        <taxon>eudicotyledons</taxon>
        <taxon>Gunneridae</taxon>
        <taxon>Pentapetalae</taxon>
        <taxon>rosids</taxon>
        <taxon>fabids</taxon>
        <taxon>Fabales</taxon>
        <taxon>Fabaceae</taxon>
        <taxon>Papilionoideae</taxon>
        <taxon>50 kb inversion clade</taxon>
        <taxon>NPAAA clade</taxon>
        <taxon>Hologalegina</taxon>
        <taxon>IRL clade</taxon>
        <taxon>Trifolieae</taxon>
        <taxon>Trifolium</taxon>
    </lineage>
</organism>
<proteinExistence type="predicted"/>
<dbReference type="PANTHER" id="PTHR33095:SF23">
    <property type="entry name" value="DUF1645 FAMILY PROTEIN"/>
    <property type="match status" value="1"/>
</dbReference>
<dbReference type="Proteomes" id="UP000242715">
    <property type="component" value="Unassembled WGS sequence"/>
</dbReference>
<feature type="region of interest" description="Disordered" evidence="1">
    <location>
        <begin position="175"/>
        <end position="198"/>
    </location>
</feature>
<evidence type="ECO:0000256" key="1">
    <source>
        <dbReference type="SAM" id="MobiDB-lite"/>
    </source>
</evidence>
<name>A0A2Z6NVH6_TRISU</name>
<dbReference type="OrthoDB" id="666789at2759"/>